<keyword evidence="3" id="KW-1185">Reference proteome</keyword>
<protein>
    <submittedName>
        <fullName evidence="1 2">Uncharacterized protein</fullName>
    </submittedName>
</protein>
<accession>A0A180H2T4</accession>
<evidence type="ECO:0000313" key="1">
    <source>
        <dbReference type="EMBL" id="OAV99310.1"/>
    </source>
</evidence>
<name>A0A180H2T4_PUCT1</name>
<reference evidence="2" key="4">
    <citation type="submission" date="2025-05" db="UniProtKB">
        <authorList>
            <consortium name="EnsemblFungi"/>
        </authorList>
    </citation>
    <scope>IDENTIFICATION</scope>
    <source>
        <strain evidence="2">isolate 1-1 / race 1 (BBBD)</strain>
    </source>
</reference>
<dbReference type="AlphaFoldDB" id="A0A180H2T4"/>
<sequence>MTLLSGSRIKLTLNPLLPCSHVSNRRSAQATQANPNLLKLLTPTRTVPVQASATGSPAPQEEKSAAPAISQLGLASVERNAYRVPEAQSLTTLAVTDPPYKHICLQPPTRGPSCFAALFNSTFLKSHYQSRPPIRS</sequence>
<reference evidence="1" key="2">
    <citation type="submission" date="2016-05" db="EMBL/GenBank/DDBJ databases">
        <title>Comparative analysis highlights variable genome content of wheat rusts and divergence of the mating loci.</title>
        <authorList>
            <person name="Cuomo C.A."/>
            <person name="Bakkeren G."/>
            <person name="Szabo L."/>
            <person name="Khalil H."/>
            <person name="Joly D."/>
            <person name="Goldberg J."/>
            <person name="Young S."/>
            <person name="Zeng Q."/>
            <person name="Fellers J."/>
        </authorList>
    </citation>
    <scope>NUCLEOTIDE SEQUENCE [LARGE SCALE GENOMIC DNA]</scope>
    <source>
        <strain evidence="1">1-1 BBBD Race 1</strain>
    </source>
</reference>
<reference evidence="1" key="1">
    <citation type="submission" date="2009-11" db="EMBL/GenBank/DDBJ databases">
        <authorList>
            <consortium name="The Broad Institute Genome Sequencing Platform"/>
            <person name="Ward D."/>
            <person name="Feldgarden M."/>
            <person name="Earl A."/>
            <person name="Young S.K."/>
            <person name="Zeng Q."/>
            <person name="Koehrsen M."/>
            <person name="Alvarado L."/>
            <person name="Berlin A."/>
            <person name="Bochicchio J."/>
            <person name="Borenstein D."/>
            <person name="Chapman S.B."/>
            <person name="Chen Z."/>
            <person name="Engels R."/>
            <person name="Freedman E."/>
            <person name="Gellesch M."/>
            <person name="Goldberg J."/>
            <person name="Griggs A."/>
            <person name="Gujja S."/>
            <person name="Heilman E."/>
            <person name="Heiman D."/>
            <person name="Hepburn T."/>
            <person name="Howarth C."/>
            <person name="Jen D."/>
            <person name="Larson L."/>
            <person name="Lewis B."/>
            <person name="Mehta T."/>
            <person name="Park D."/>
            <person name="Pearson M."/>
            <person name="Roberts A."/>
            <person name="Saif S."/>
            <person name="Shea T."/>
            <person name="Shenoy N."/>
            <person name="Sisk P."/>
            <person name="Stolte C."/>
            <person name="Sykes S."/>
            <person name="Thomson T."/>
            <person name="Walk T."/>
            <person name="White J."/>
            <person name="Yandava C."/>
            <person name="Izard J."/>
            <person name="Baranova O.V."/>
            <person name="Blanton J.M."/>
            <person name="Tanner A.C."/>
            <person name="Dewhirst F.E."/>
            <person name="Haas B."/>
            <person name="Nusbaum C."/>
            <person name="Birren B."/>
        </authorList>
    </citation>
    <scope>NUCLEOTIDE SEQUENCE [LARGE SCALE GENOMIC DNA]</scope>
    <source>
        <strain evidence="1">1-1 BBBD Race 1</strain>
    </source>
</reference>
<dbReference type="Proteomes" id="UP000005240">
    <property type="component" value="Unassembled WGS sequence"/>
</dbReference>
<gene>
    <name evidence="1" type="ORF">PTTG_25345</name>
</gene>
<organism evidence="1">
    <name type="scientific">Puccinia triticina (isolate 1-1 / race 1 (BBBD))</name>
    <name type="common">Brown leaf rust fungus</name>
    <dbReference type="NCBI Taxonomy" id="630390"/>
    <lineage>
        <taxon>Eukaryota</taxon>
        <taxon>Fungi</taxon>
        <taxon>Dikarya</taxon>
        <taxon>Basidiomycota</taxon>
        <taxon>Pucciniomycotina</taxon>
        <taxon>Pucciniomycetes</taxon>
        <taxon>Pucciniales</taxon>
        <taxon>Pucciniaceae</taxon>
        <taxon>Puccinia</taxon>
    </lineage>
</organism>
<evidence type="ECO:0000313" key="3">
    <source>
        <dbReference type="Proteomes" id="UP000005240"/>
    </source>
</evidence>
<proteinExistence type="predicted"/>
<dbReference type="VEuPathDB" id="FungiDB:PTTG_25345"/>
<evidence type="ECO:0000313" key="2">
    <source>
        <dbReference type="EnsemblFungi" id="PTTG_25345-t43_1-p1"/>
    </source>
</evidence>
<reference evidence="2 3" key="3">
    <citation type="journal article" date="2017" name="G3 (Bethesda)">
        <title>Comparative analysis highlights variable genome content of wheat rusts and divergence of the mating loci.</title>
        <authorList>
            <person name="Cuomo C.A."/>
            <person name="Bakkeren G."/>
            <person name="Khalil H.B."/>
            <person name="Panwar V."/>
            <person name="Joly D."/>
            <person name="Linning R."/>
            <person name="Sakthikumar S."/>
            <person name="Song X."/>
            <person name="Adiconis X."/>
            <person name="Fan L."/>
            <person name="Goldberg J.M."/>
            <person name="Levin J.Z."/>
            <person name="Young S."/>
            <person name="Zeng Q."/>
            <person name="Anikster Y."/>
            <person name="Bruce M."/>
            <person name="Wang M."/>
            <person name="Yin C."/>
            <person name="McCallum B."/>
            <person name="Szabo L.J."/>
            <person name="Hulbert S."/>
            <person name="Chen X."/>
            <person name="Fellers J.P."/>
        </authorList>
    </citation>
    <scope>NUCLEOTIDE SEQUENCE</scope>
    <source>
        <strain evidence="2">isolate 1-1 / race 1 (BBBD)</strain>
        <strain evidence="3">Isolate 1-1 / race 1 (BBBD)</strain>
    </source>
</reference>
<dbReference type="EnsemblFungi" id="PTTG_25345-t43_1">
    <property type="protein sequence ID" value="PTTG_25345-t43_1-p1"/>
    <property type="gene ID" value="PTTG_25345"/>
</dbReference>
<dbReference type="EMBL" id="ADAS02000003">
    <property type="protein sequence ID" value="OAV99310.1"/>
    <property type="molecule type" value="Genomic_DNA"/>
</dbReference>